<dbReference type="PROSITE" id="PS00107">
    <property type="entry name" value="PROTEIN_KINASE_ATP"/>
    <property type="match status" value="1"/>
</dbReference>
<evidence type="ECO:0000256" key="5">
    <source>
        <dbReference type="PROSITE-ProRule" id="PRU10141"/>
    </source>
</evidence>
<feature type="domain" description="Protein kinase" evidence="7">
    <location>
        <begin position="48"/>
        <end position="303"/>
    </location>
</feature>
<evidence type="ECO:0000256" key="1">
    <source>
        <dbReference type="ARBA" id="ARBA00022679"/>
    </source>
</evidence>
<sequence>MELEEAEEDAQARELKKRSKSKRVNVDCPEVVVEVYTPATGLSSTRLYINRGLLGRGGFAAVYDVQRLDDSQVFAAKAISKASLIKARSQQKLQSEISIHAALCHPNIVQFVQSFEDAANVYLLLERCNGCTIADLVKRQGPLAEHDAAVLLEQMLSALVYLHDRLIIHRDLKLSNLFMTDEGRVKLGDFGLACQLATPFERKTTVCGTPNFIAPEVLRSKNGHGLEADIWSLGVVLYTMLVGRPPFETPNVKMTYSRIRANAYCFPTENPVSAEATDLIRSMLRLQPERRPSLDQIRNHAFFARFRPSNRQTSMPQPQRSTAFNDHTSLVMAESSSHYLYIVHPKTRGGDGARRHEELRVLRSTGQNQLPAALAKKVSLLHHFKAHMPSGGSSDQPADASAGAADPLALRYVKQWLQAGRAIVFRFSTRAVQVEFTDGSEILLSGSAHTVCYHAKGADSPAATYCLDKLPADGQLLKRLKYTRELLPQLVQGCRGLLAAAV</sequence>
<dbReference type="InterPro" id="IPR017441">
    <property type="entry name" value="Protein_kinase_ATP_BS"/>
</dbReference>
<dbReference type="Pfam" id="PF00659">
    <property type="entry name" value="POLO_box"/>
    <property type="match status" value="1"/>
</dbReference>
<name>A0AAW1PH41_9CHLO</name>
<dbReference type="SUPFAM" id="SSF82615">
    <property type="entry name" value="Polo-box domain"/>
    <property type="match status" value="1"/>
</dbReference>
<gene>
    <name evidence="9" type="ORF">WJX72_009712</name>
</gene>
<comment type="catalytic activity">
    <reaction evidence="6">
        <text>L-threonyl-[protein] + ATP = O-phospho-L-threonyl-[protein] + ADP + H(+)</text>
        <dbReference type="Rhea" id="RHEA:46608"/>
        <dbReference type="Rhea" id="RHEA-COMP:11060"/>
        <dbReference type="Rhea" id="RHEA-COMP:11605"/>
        <dbReference type="ChEBI" id="CHEBI:15378"/>
        <dbReference type="ChEBI" id="CHEBI:30013"/>
        <dbReference type="ChEBI" id="CHEBI:30616"/>
        <dbReference type="ChEBI" id="CHEBI:61977"/>
        <dbReference type="ChEBI" id="CHEBI:456216"/>
        <dbReference type="EC" id="2.7.11.21"/>
    </reaction>
</comment>
<evidence type="ECO:0000256" key="4">
    <source>
        <dbReference type="ARBA" id="ARBA00022840"/>
    </source>
</evidence>
<keyword evidence="10" id="KW-1185">Reference proteome</keyword>
<dbReference type="Gene3D" id="1.10.510.10">
    <property type="entry name" value="Transferase(Phosphotransferase) domain 1"/>
    <property type="match status" value="1"/>
</dbReference>
<dbReference type="Gene3D" id="3.30.200.20">
    <property type="entry name" value="Phosphorylase Kinase, domain 1"/>
    <property type="match status" value="1"/>
</dbReference>
<keyword evidence="2 5" id="KW-0547">Nucleotide-binding</keyword>
<proteinExistence type="inferred from homology"/>
<dbReference type="CDD" id="cd13117">
    <property type="entry name" value="POLO_box_2"/>
    <property type="match status" value="1"/>
</dbReference>
<dbReference type="CDD" id="cd14099">
    <property type="entry name" value="STKc_PLK"/>
    <property type="match status" value="1"/>
</dbReference>
<organism evidence="9 10">
    <name type="scientific">[Myrmecia] bisecta</name>
    <dbReference type="NCBI Taxonomy" id="41462"/>
    <lineage>
        <taxon>Eukaryota</taxon>
        <taxon>Viridiplantae</taxon>
        <taxon>Chlorophyta</taxon>
        <taxon>core chlorophytes</taxon>
        <taxon>Trebouxiophyceae</taxon>
        <taxon>Trebouxiales</taxon>
        <taxon>Trebouxiaceae</taxon>
        <taxon>Myrmecia</taxon>
    </lineage>
</organism>
<dbReference type="GO" id="GO:0004674">
    <property type="term" value="F:protein serine/threonine kinase activity"/>
    <property type="evidence" value="ECO:0007669"/>
    <property type="project" value="UniProtKB-KW"/>
</dbReference>
<evidence type="ECO:0000259" key="8">
    <source>
        <dbReference type="PROSITE" id="PS50078"/>
    </source>
</evidence>
<dbReference type="SMART" id="SM00220">
    <property type="entry name" value="S_TKc"/>
    <property type="match status" value="1"/>
</dbReference>
<protein>
    <recommendedName>
        <fullName evidence="6">Serine/threonine-protein kinase</fullName>
        <ecNumber evidence="6">2.7.11.21</ecNumber>
    </recommendedName>
</protein>
<dbReference type="PANTHER" id="PTHR24345">
    <property type="entry name" value="SERINE/THREONINE-PROTEIN KINASE PLK"/>
    <property type="match status" value="1"/>
</dbReference>
<dbReference type="SUPFAM" id="SSF56112">
    <property type="entry name" value="Protein kinase-like (PK-like)"/>
    <property type="match status" value="1"/>
</dbReference>
<dbReference type="EC" id="2.7.11.21" evidence="6"/>
<dbReference type="Proteomes" id="UP001489004">
    <property type="component" value="Unassembled WGS sequence"/>
</dbReference>
<keyword evidence="3 6" id="KW-0418">Kinase</keyword>
<dbReference type="InterPro" id="IPR000959">
    <property type="entry name" value="POLO_box_dom"/>
</dbReference>
<dbReference type="Pfam" id="PF00069">
    <property type="entry name" value="Pkinase"/>
    <property type="match status" value="1"/>
</dbReference>
<dbReference type="InterPro" id="IPR033695">
    <property type="entry name" value="POLO_box_2"/>
</dbReference>
<dbReference type="InterPro" id="IPR036947">
    <property type="entry name" value="POLO_box_dom_sf"/>
</dbReference>
<comment type="caution">
    <text evidence="9">The sequence shown here is derived from an EMBL/GenBank/DDBJ whole genome shotgun (WGS) entry which is preliminary data.</text>
</comment>
<keyword evidence="1 6" id="KW-0808">Transferase</keyword>
<dbReference type="AlphaFoldDB" id="A0AAW1PH41"/>
<dbReference type="InterPro" id="IPR000719">
    <property type="entry name" value="Prot_kinase_dom"/>
</dbReference>
<evidence type="ECO:0000256" key="3">
    <source>
        <dbReference type="ARBA" id="ARBA00022777"/>
    </source>
</evidence>
<reference evidence="9 10" key="1">
    <citation type="journal article" date="2024" name="Nat. Commun.">
        <title>Phylogenomics reveals the evolutionary origins of lichenization in chlorophyte algae.</title>
        <authorList>
            <person name="Puginier C."/>
            <person name="Libourel C."/>
            <person name="Otte J."/>
            <person name="Skaloud P."/>
            <person name="Haon M."/>
            <person name="Grisel S."/>
            <person name="Petersen M."/>
            <person name="Berrin J.G."/>
            <person name="Delaux P.M."/>
            <person name="Dal Grande F."/>
            <person name="Keller J."/>
        </authorList>
    </citation>
    <scope>NUCLEOTIDE SEQUENCE [LARGE SCALE GENOMIC DNA]</scope>
    <source>
        <strain evidence="9 10">SAG 2043</strain>
    </source>
</reference>
<evidence type="ECO:0000256" key="2">
    <source>
        <dbReference type="ARBA" id="ARBA00022741"/>
    </source>
</evidence>
<dbReference type="Gene3D" id="3.30.1120.30">
    <property type="entry name" value="POLO box domain"/>
    <property type="match status" value="1"/>
</dbReference>
<evidence type="ECO:0000313" key="9">
    <source>
        <dbReference type="EMBL" id="KAK9809125.1"/>
    </source>
</evidence>
<evidence type="ECO:0000313" key="10">
    <source>
        <dbReference type="Proteomes" id="UP001489004"/>
    </source>
</evidence>
<accession>A0AAW1PH41</accession>
<dbReference type="GO" id="GO:0005634">
    <property type="term" value="C:nucleus"/>
    <property type="evidence" value="ECO:0007669"/>
    <property type="project" value="TreeGrafter"/>
</dbReference>
<dbReference type="PROSITE" id="PS50078">
    <property type="entry name" value="POLO_BOX"/>
    <property type="match status" value="1"/>
</dbReference>
<dbReference type="InterPro" id="IPR011009">
    <property type="entry name" value="Kinase-like_dom_sf"/>
</dbReference>
<dbReference type="GO" id="GO:0005524">
    <property type="term" value="F:ATP binding"/>
    <property type="evidence" value="ECO:0007669"/>
    <property type="project" value="UniProtKB-UniRule"/>
</dbReference>
<dbReference type="EMBL" id="JALJOR010000011">
    <property type="protein sequence ID" value="KAK9809125.1"/>
    <property type="molecule type" value="Genomic_DNA"/>
</dbReference>
<keyword evidence="4 5" id="KW-0067">ATP-binding</keyword>
<feature type="binding site" evidence="5">
    <location>
        <position position="77"/>
    </location>
    <ligand>
        <name>ATP</name>
        <dbReference type="ChEBI" id="CHEBI:30616"/>
    </ligand>
</feature>
<keyword evidence="6" id="KW-0723">Serine/threonine-protein kinase</keyword>
<dbReference type="FunFam" id="3.30.200.20:FF:000042">
    <property type="entry name" value="Aurora kinase A"/>
    <property type="match status" value="1"/>
</dbReference>
<dbReference type="PROSITE" id="PS00108">
    <property type="entry name" value="PROTEIN_KINASE_ST"/>
    <property type="match status" value="1"/>
</dbReference>
<evidence type="ECO:0000259" key="7">
    <source>
        <dbReference type="PROSITE" id="PS50011"/>
    </source>
</evidence>
<dbReference type="FunFam" id="1.10.510.10:FF:000571">
    <property type="entry name" value="Maternal embryonic leucine zipper kinase"/>
    <property type="match status" value="1"/>
</dbReference>
<dbReference type="PROSITE" id="PS50011">
    <property type="entry name" value="PROTEIN_KINASE_DOM"/>
    <property type="match status" value="1"/>
</dbReference>
<dbReference type="InterPro" id="IPR008271">
    <property type="entry name" value="Ser/Thr_kinase_AS"/>
</dbReference>
<comment type="similarity">
    <text evidence="6">Belongs to the protein kinase superfamily. Ser/Thr protein kinase family. CDC5/Polo subfamily.</text>
</comment>
<evidence type="ECO:0000256" key="6">
    <source>
        <dbReference type="RuleBase" id="RU361162"/>
    </source>
</evidence>
<feature type="domain" description="POLO box" evidence="8">
    <location>
        <begin position="412"/>
        <end position="492"/>
    </location>
</feature>